<keyword evidence="3" id="KW-1185">Reference proteome</keyword>
<evidence type="ECO:0000313" key="3">
    <source>
        <dbReference type="Proteomes" id="UP000588098"/>
    </source>
</evidence>
<keyword evidence="1" id="KW-0812">Transmembrane</keyword>
<keyword evidence="1" id="KW-0472">Membrane</keyword>
<comment type="caution">
    <text evidence="2">The sequence shown here is derived from an EMBL/GenBank/DDBJ whole genome shotgun (WGS) entry which is preliminary data.</text>
</comment>
<dbReference type="RefSeq" id="WP_184579690.1">
    <property type="nucleotide sequence ID" value="NZ_JACHJL010000031.1"/>
</dbReference>
<dbReference type="EMBL" id="JACHJL010000031">
    <property type="protein sequence ID" value="MBB5939949.1"/>
    <property type="molecule type" value="Genomic_DNA"/>
</dbReference>
<gene>
    <name evidence="2" type="ORF">FHS42_007047</name>
</gene>
<name>A0A7W9QHC0_9ACTN</name>
<protein>
    <submittedName>
        <fullName evidence="2">Uncharacterized protein</fullName>
    </submittedName>
</protein>
<organism evidence="2 3">
    <name type="scientific">Streptomyces zagrosensis</name>
    <dbReference type="NCBI Taxonomy" id="1042984"/>
    <lineage>
        <taxon>Bacteria</taxon>
        <taxon>Bacillati</taxon>
        <taxon>Actinomycetota</taxon>
        <taxon>Actinomycetes</taxon>
        <taxon>Kitasatosporales</taxon>
        <taxon>Streptomycetaceae</taxon>
        <taxon>Streptomyces</taxon>
    </lineage>
</organism>
<evidence type="ECO:0000256" key="1">
    <source>
        <dbReference type="SAM" id="Phobius"/>
    </source>
</evidence>
<proteinExistence type="predicted"/>
<keyword evidence="1" id="KW-1133">Transmembrane helix</keyword>
<sequence>MIEHTRRALARLKRAAPGGSIPLPLPFQTAVVGIFLTFRFGSVLAMMVLAVAVIWPGALPPAVQMLMTAQAWSDRSAVSFVKTRHIGRRAE</sequence>
<evidence type="ECO:0000313" key="2">
    <source>
        <dbReference type="EMBL" id="MBB5939949.1"/>
    </source>
</evidence>
<dbReference type="AlphaFoldDB" id="A0A7W9QHC0"/>
<accession>A0A7W9QHC0</accession>
<feature type="transmembrane region" description="Helical" evidence="1">
    <location>
        <begin position="44"/>
        <end position="63"/>
    </location>
</feature>
<reference evidence="2 3" key="1">
    <citation type="submission" date="2020-08" db="EMBL/GenBank/DDBJ databases">
        <title>Genomic Encyclopedia of Type Strains, Phase III (KMG-III): the genomes of soil and plant-associated and newly described type strains.</title>
        <authorList>
            <person name="Whitman W."/>
        </authorList>
    </citation>
    <scope>NUCLEOTIDE SEQUENCE [LARGE SCALE GENOMIC DNA]</scope>
    <source>
        <strain evidence="2 3">CECT 8305</strain>
    </source>
</reference>
<dbReference type="Proteomes" id="UP000588098">
    <property type="component" value="Unassembled WGS sequence"/>
</dbReference>